<keyword evidence="4" id="KW-1185">Reference proteome</keyword>
<proteinExistence type="predicted"/>
<keyword evidence="1" id="KW-0175">Coiled coil</keyword>
<sequence>MATQPKKMNIIKQVLTGHKNGLSVRKMAEMYSMSPTTVQRYLKMANEDSLGVDGLLQLEAPELNHRFNGGNPAYCDERFEDFKKRLPHFEQELKKPHMTTLLLWEEYRKDVPDGYGLTQFRFHLKQNIVAIKPSTVLKMLHQPARKMYIDFAGDRLSYVDMETGEVVPVETFAAVLPCSGYTFITCIPSQGIEHFLGAVDAAIRFFGGAPRILVPDNLRSAVKSFDRWSPGLTDGLNDLATHYGCCAQPARVRRPKDKALVEDAVHKSYKRIYAPLRNRLFHSLQELNTAVEELLEKYNSRRMQGCDYSRIERFLAVEKPELLPLPRERYQMKRHALLTVAPNCFVQLGRERHHYSVPSRLIGNKVEVIFTDTQVRIYHDGNCIATHMRSFKHGGYTWVKEHLPSQTQAYYEYSPQYFIDKGSKYGPMAEHVLRELFSATDKPAEVYYRSAQGILALARETEPELFLLACKISVQYGKCNYPFISNLVKSKCQGYLMLQDKDEENQASALSLHENIRGAQAY</sequence>
<dbReference type="InterPro" id="IPR001584">
    <property type="entry name" value="Integrase_cat-core"/>
</dbReference>
<feature type="coiled-coil region" evidence="1">
    <location>
        <begin position="277"/>
        <end position="304"/>
    </location>
</feature>
<dbReference type="Pfam" id="PF22483">
    <property type="entry name" value="Mu-transpos_C_2"/>
    <property type="match status" value="1"/>
</dbReference>
<comment type="caution">
    <text evidence="3">The sequence shown here is derived from an EMBL/GenBank/DDBJ whole genome shotgun (WGS) entry which is preliminary data.</text>
</comment>
<dbReference type="GO" id="GO:0015074">
    <property type="term" value="P:DNA integration"/>
    <property type="evidence" value="ECO:0007669"/>
    <property type="project" value="InterPro"/>
</dbReference>
<accession>A0A5D3E6U7</accession>
<dbReference type="Proteomes" id="UP000324383">
    <property type="component" value="Unassembled WGS sequence"/>
</dbReference>
<evidence type="ECO:0000256" key="1">
    <source>
        <dbReference type="SAM" id="Coils"/>
    </source>
</evidence>
<dbReference type="PANTHER" id="PTHR35004:SF8">
    <property type="entry name" value="TRANSPOSASE RV3428C-RELATED"/>
    <property type="match status" value="1"/>
</dbReference>
<dbReference type="AlphaFoldDB" id="A0A5D3E6U7"/>
<feature type="domain" description="Integrase catalytic" evidence="2">
    <location>
        <begin position="139"/>
        <end position="318"/>
    </location>
</feature>
<evidence type="ECO:0000313" key="3">
    <source>
        <dbReference type="EMBL" id="TYK31793.1"/>
    </source>
</evidence>
<evidence type="ECO:0000313" key="4">
    <source>
        <dbReference type="Proteomes" id="UP000324383"/>
    </source>
</evidence>
<name>A0A5D3E6U7_9BACE</name>
<evidence type="ECO:0000259" key="2">
    <source>
        <dbReference type="PROSITE" id="PS50994"/>
    </source>
</evidence>
<dbReference type="PANTHER" id="PTHR35004">
    <property type="entry name" value="TRANSPOSASE RV3428C-RELATED"/>
    <property type="match status" value="1"/>
</dbReference>
<reference evidence="3 4" key="1">
    <citation type="submission" date="2019-07" db="EMBL/GenBank/DDBJ databases">
        <title>Draft Genome Sequences of Bacteroides pyogenes Strains Isolated from the Uterus Holstein Dairy Cows with Metritis.</title>
        <authorList>
            <person name="Cunha F."/>
            <person name="Galvao K.N."/>
            <person name="Jeon S.J."/>
            <person name="Jeong K.C."/>
        </authorList>
    </citation>
    <scope>NUCLEOTIDE SEQUENCE [LARGE SCALE GENOMIC DNA]</scope>
    <source>
        <strain evidence="3 4">KG-31</strain>
    </source>
</reference>
<dbReference type="RefSeq" id="WP_148730980.1">
    <property type="nucleotide sequence ID" value="NZ_VKLW01000066.1"/>
</dbReference>
<dbReference type="NCBIfam" id="NF033546">
    <property type="entry name" value="transpos_IS21"/>
    <property type="match status" value="1"/>
</dbReference>
<feature type="non-terminal residue" evidence="3">
    <location>
        <position position="522"/>
    </location>
</feature>
<dbReference type="InterPro" id="IPR054353">
    <property type="entry name" value="IstA-like_C"/>
</dbReference>
<organism evidence="3 4">
    <name type="scientific">Bacteroides pyogenes</name>
    <dbReference type="NCBI Taxonomy" id="310300"/>
    <lineage>
        <taxon>Bacteria</taxon>
        <taxon>Pseudomonadati</taxon>
        <taxon>Bacteroidota</taxon>
        <taxon>Bacteroidia</taxon>
        <taxon>Bacteroidales</taxon>
        <taxon>Bacteroidaceae</taxon>
        <taxon>Bacteroides</taxon>
    </lineage>
</organism>
<protein>
    <submittedName>
        <fullName evidence="3">IS21 family transposase</fullName>
    </submittedName>
</protein>
<dbReference type="PROSITE" id="PS50994">
    <property type="entry name" value="INTEGRASE"/>
    <property type="match status" value="1"/>
</dbReference>
<dbReference type="EMBL" id="VKLW01000066">
    <property type="protein sequence ID" value="TYK31793.1"/>
    <property type="molecule type" value="Genomic_DNA"/>
</dbReference>
<gene>
    <name evidence="3" type="ORF">FNJ60_14895</name>
</gene>